<keyword evidence="2" id="KW-1185">Reference proteome</keyword>
<evidence type="ECO:0000313" key="1">
    <source>
        <dbReference type="EMBL" id="QUS41401.1"/>
    </source>
</evidence>
<accession>A0ABX8ACB2</accession>
<reference evidence="1 2" key="1">
    <citation type="submission" date="2019-02" db="EMBL/GenBank/DDBJ databases">
        <title>Emended description of the genus Rhodopseudomonas and description of Rhodopseudomonas albus sp. nov., a non-phototrophic, heavy-metal-tolerant bacterium isolated from garden soil.</title>
        <authorList>
            <person name="Bao Z."/>
            <person name="Cao W.W."/>
            <person name="Sato Y."/>
            <person name="Nishizawa T."/>
            <person name="Zhao J."/>
            <person name="Guo Y."/>
            <person name="Ohta H."/>
        </authorList>
    </citation>
    <scope>NUCLEOTIDE SEQUENCE [LARGE SCALE GENOMIC DNA]</scope>
    <source>
        <strain evidence="1 2">SK50-23</strain>
    </source>
</reference>
<proteinExistence type="predicted"/>
<organism evidence="1 2">
    <name type="scientific">Tardiphaga alba</name>
    <dbReference type="NCBI Taxonomy" id="340268"/>
    <lineage>
        <taxon>Bacteria</taxon>
        <taxon>Pseudomonadati</taxon>
        <taxon>Pseudomonadota</taxon>
        <taxon>Alphaproteobacteria</taxon>
        <taxon>Hyphomicrobiales</taxon>
        <taxon>Nitrobacteraceae</taxon>
        <taxon>Tardiphaga</taxon>
    </lineage>
</organism>
<dbReference type="EMBL" id="CP036498">
    <property type="protein sequence ID" value="QUS41401.1"/>
    <property type="molecule type" value="Genomic_DNA"/>
</dbReference>
<protein>
    <submittedName>
        <fullName evidence="1">Uncharacterized protein</fullName>
    </submittedName>
</protein>
<evidence type="ECO:0000313" key="2">
    <source>
        <dbReference type="Proteomes" id="UP000682843"/>
    </source>
</evidence>
<gene>
    <name evidence="1" type="ORF">RPMA_23065</name>
</gene>
<sequence length="107" mass="11779">MAANSELDHFMVRDGAIAAPHHEGGVFSRQLSITDPRASRFGTYCHAAMANESPQIYVQLSFLAYYSNCPCLDTEWLLSTLFDASLLSTLKPPETAALFLARHAALF</sequence>
<dbReference type="Proteomes" id="UP000682843">
    <property type="component" value="Chromosome"/>
</dbReference>
<name>A0ABX8ACB2_9BRAD</name>